<dbReference type="AlphaFoldDB" id="A0AAV7LVE5"/>
<organism evidence="2 3">
    <name type="scientific">Pleurodeles waltl</name>
    <name type="common">Iberian ribbed newt</name>
    <dbReference type="NCBI Taxonomy" id="8319"/>
    <lineage>
        <taxon>Eukaryota</taxon>
        <taxon>Metazoa</taxon>
        <taxon>Chordata</taxon>
        <taxon>Craniata</taxon>
        <taxon>Vertebrata</taxon>
        <taxon>Euteleostomi</taxon>
        <taxon>Amphibia</taxon>
        <taxon>Batrachia</taxon>
        <taxon>Caudata</taxon>
        <taxon>Salamandroidea</taxon>
        <taxon>Salamandridae</taxon>
        <taxon>Pleurodelinae</taxon>
        <taxon>Pleurodeles</taxon>
    </lineage>
</organism>
<evidence type="ECO:0000313" key="2">
    <source>
        <dbReference type="EMBL" id="KAJ1095472.1"/>
    </source>
</evidence>
<dbReference type="EMBL" id="JANPWB010000014">
    <property type="protein sequence ID" value="KAJ1095472.1"/>
    <property type="molecule type" value="Genomic_DNA"/>
</dbReference>
<name>A0AAV7LVE5_PLEWA</name>
<evidence type="ECO:0000313" key="3">
    <source>
        <dbReference type="Proteomes" id="UP001066276"/>
    </source>
</evidence>
<evidence type="ECO:0000256" key="1">
    <source>
        <dbReference type="SAM" id="MobiDB-lite"/>
    </source>
</evidence>
<reference evidence="2" key="1">
    <citation type="journal article" date="2022" name="bioRxiv">
        <title>Sequencing and chromosome-scale assembly of the giantPleurodeles waltlgenome.</title>
        <authorList>
            <person name="Brown T."/>
            <person name="Elewa A."/>
            <person name="Iarovenko S."/>
            <person name="Subramanian E."/>
            <person name="Araus A.J."/>
            <person name="Petzold A."/>
            <person name="Susuki M."/>
            <person name="Suzuki K.-i.T."/>
            <person name="Hayashi T."/>
            <person name="Toyoda A."/>
            <person name="Oliveira C."/>
            <person name="Osipova E."/>
            <person name="Leigh N.D."/>
            <person name="Simon A."/>
            <person name="Yun M.H."/>
        </authorList>
    </citation>
    <scope>NUCLEOTIDE SEQUENCE</scope>
    <source>
        <strain evidence="2">20211129_DDA</strain>
        <tissue evidence="2">Liver</tissue>
    </source>
</reference>
<feature type="region of interest" description="Disordered" evidence="1">
    <location>
        <begin position="61"/>
        <end position="80"/>
    </location>
</feature>
<comment type="caution">
    <text evidence="2">The sequence shown here is derived from an EMBL/GenBank/DDBJ whole genome shotgun (WGS) entry which is preliminary data.</text>
</comment>
<proteinExistence type="predicted"/>
<accession>A0AAV7LVE5</accession>
<dbReference type="Proteomes" id="UP001066276">
    <property type="component" value="Chromosome 10"/>
</dbReference>
<sequence>MNNALLLGFSQGCLPHPRRRGPAPQLCPPQVDTAGFRRAHSWHEERSPALAGWLSPPGWPLELDPGNAPQEASRTGPVHDIRPLELGSVLQRRPLPHEAALQVCPL</sequence>
<protein>
    <submittedName>
        <fullName evidence="2">Uncharacterized protein</fullName>
    </submittedName>
</protein>
<keyword evidence="3" id="KW-1185">Reference proteome</keyword>
<gene>
    <name evidence="2" type="ORF">NDU88_000635</name>
</gene>